<dbReference type="EMBL" id="CAJVRM010000006">
    <property type="protein sequence ID" value="CAG8971042.1"/>
    <property type="molecule type" value="Genomic_DNA"/>
</dbReference>
<gene>
    <name evidence="1" type="ORF">HYALB_00005280</name>
</gene>
<reference evidence="1" key="1">
    <citation type="submission" date="2021-07" db="EMBL/GenBank/DDBJ databases">
        <authorList>
            <person name="Durling M."/>
        </authorList>
    </citation>
    <scope>NUCLEOTIDE SEQUENCE</scope>
</reference>
<accession>A0A9N9Q164</accession>
<evidence type="ECO:0000313" key="2">
    <source>
        <dbReference type="Proteomes" id="UP000701801"/>
    </source>
</evidence>
<evidence type="ECO:0000313" key="1">
    <source>
        <dbReference type="EMBL" id="CAG8971042.1"/>
    </source>
</evidence>
<comment type="caution">
    <text evidence="1">The sequence shown here is derived from an EMBL/GenBank/DDBJ whole genome shotgun (WGS) entry which is preliminary data.</text>
</comment>
<organism evidence="1 2">
    <name type="scientific">Hymenoscyphus albidus</name>
    <dbReference type="NCBI Taxonomy" id="595503"/>
    <lineage>
        <taxon>Eukaryota</taxon>
        <taxon>Fungi</taxon>
        <taxon>Dikarya</taxon>
        <taxon>Ascomycota</taxon>
        <taxon>Pezizomycotina</taxon>
        <taxon>Leotiomycetes</taxon>
        <taxon>Helotiales</taxon>
        <taxon>Helotiaceae</taxon>
        <taxon>Hymenoscyphus</taxon>
    </lineage>
</organism>
<name>A0A9N9Q164_9HELO</name>
<keyword evidence="2" id="KW-1185">Reference proteome</keyword>
<proteinExistence type="predicted"/>
<dbReference type="Proteomes" id="UP000701801">
    <property type="component" value="Unassembled WGS sequence"/>
</dbReference>
<dbReference type="AlphaFoldDB" id="A0A9N9Q164"/>
<sequence>MEAIPPPTQDPFSRPPDICLRRCIPTHMTDVKCKKAMGIHWDTWYLTEEPALGPAKILKDALVKAGIPETGTFDVFEPGESQEF</sequence>
<protein>
    <submittedName>
        <fullName evidence="1">Uncharacterized protein</fullName>
    </submittedName>
</protein>